<reference evidence="2 3" key="1">
    <citation type="submission" date="2013-02" db="EMBL/GenBank/DDBJ databases">
        <title>Whole genome shotgun sequence of Gordonia malaquae NBRC 108250.</title>
        <authorList>
            <person name="Yoshida I."/>
            <person name="Hosoyama A."/>
            <person name="Tsuchikane K."/>
            <person name="Ando Y."/>
            <person name="Baba S."/>
            <person name="Ohji S."/>
            <person name="Hamada M."/>
            <person name="Tamura T."/>
            <person name="Yamazoe A."/>
            <person name="Yamazaki S."/>
            <person name="Fujita N."/>
        </authorList>
    </citation>
    <scope>NUCLEOTIDE SEQUENCE [LARGE SCALE GENOMIC DNA]</scope>
    <source>
        <strain evidence="2 3">NBRC 108250</strain>
    </source>
</reference>
<proteinExistence type="predicted"/>
<dbReference type="OrthoDB" id="9786134at2"/>
<comment type="caution">
    <text evidence="2">The sequence shown here is derived from an EMBL/GenBank/DDBJ whole genome shotgun (WGS) entry which is preliminary data.</text>
</comment>
<feature type="domain" description="Pyridoxamine 5'-phosphate oxidase N-terminal" evidence="1">
    <location>
        <begin position="60"/>
        <end position="147"/>
    </location>
</feature>
<dbReference type="Gene3D" id="2.30.110.10">
    <property type="entry name" value="Electron Transport, Fmn-binding Protein, Chain A"/>
    <property type="match status" value="1"/>
</dbReference>
<organism evidence="2 3">
    <name type="scientific">Gordonia malaquae NBRC 108250</name>
    <dbReference type="NCBI Taxonomy" id="1223542"/>
    <lineage>
        <taxon>Bacteria</taxon>
        <taxon>Bacillati</taxon>
        <taxon>Actinomycetota</taxon>
        <taxon>Actinomycetes</taxon>
        <taxon>Mycobacteriales</taxon>
        <taxon>Gordoniaceae</taxon>
        <taxon>Gordonia</taxon>
    </lineage>
</organism>
<dbReference type="PANTHER" id="PTHR42815">
    <property type="entry name" value="FAD-BINDING, PUTATIVE (AFU_ORTHOLOGUE AFUA_6G07600)-RELATED"/>
    <property type="match status" value="1"/>
</dbReference>
<dbReference type="RefSeq" id="WP_008380280.1">
    <property type="nucleotide sequence ID" value="NZ_BAOP01000024.1"/>
</dbReference>
<dbReference type="InterPro" id="IPR011576">
    <property type="entry name" value="Pyridox_Oxase_N"/>
</dbReference>
<dbReference type="Pfam" id="PF01243">
    <property type="entry name" value="PNPOx_N"/>
    <property type="match status" value="1"/>
</dbReference>
<evidence type="ECO:0000313" key="2">
    <source>
        <dbReference type="EMBL" id="GAC80924.1"/>
    </source>
</evidence>
<dbReference type="STRING" id="410332.SAMN04488550_3019"/>
<evidence type="ECO:0000313" key="3">
    <source>
        <dbReference type="Proteomes" id="UP000035009"/>
    </source>
</evidence>
<dbReference type="SUPFAM" id="SSF50475">
    <property type="entry name" value="FMN-binding split barrel"/>
    <property type="match status" value="1"/>
</dbReference>
<dbReference type="AlphaFoldDB" id="M3VGH7"/>
<keyword evidence="3" id="KW-1185">Reference proteome</keyword>
<dbReference type="Proteomes" id="UP000035009">
    <property type="component" value="Unassembled WGS sequence"/>
</dbReference>
<dbReference type="eggNOG" id="COG3576">
    <property type="taxonomic scope" value="Bacteria"/>
</dbReference>
<gene>
    <name evidence="2" type="ORF">GM1_024_00440</name>
</gene>
<dbReference type="InterPro" id="IPR012349">
    <property type="entry name" value="Split_barrel_FMN-bd"/>
</dbReference>
<accession>M3VGH7</accession>
<dbReference type="EMBL" id="BAOP01000024">
    <property type="protein sequence ID" value="GAC80924.1"/>
    <property type="molecule type" value="Genomic_DNA"/>
</dbReference>
<name>M3VGH7_GORML</name>
<dbReference type="PANTHER" id="PTHR42815:SF2">
    <property type="entry name" value="FAD-BINDING, PUTATIVE (AFU_ORTHOLOGUE AFUA_6G07600)-RELATED"/>
    <property type="match status" value="1"/>
</dbReference>
<protein>
    <recommendedName>
        <fullName evidence="1">Pyridoxamine 5'-phosphate oxidase N-terminal domain-containing protein</fullName>
    </recommendedName>
</protein>
<sequence length="213" mass="23579">MGNRYQRIVFGDAARARQRSAGSVGAYGGDMSGDEAPVDEGRQELGSRELSMLTSAFQLHLATVTESGWPYVQYRSGPAGFVHHLGDNRIAFADFRGNRQFVSTGNIDANGLVAIFVADYPLRSRLKVFGRAHVSDDPGLLRRLRRVDDGEISATCERSIVVDVEAFDWNCSRSLVPQYTADQVRERVQPYIDRITELQSEVAALRAAAEEKP</sequence>
<evidence type="ECO:0000259" key="1">
    <source>
        <dbReference type="Pfam" id="PF01243"/>
    </source>
</evidence>